<protein>
    <recommendedName>
        <fullName evidence="4">Vesicle transport protein</fullName>
    </recommendedName>
</protein>
<feature type="transmembrane region" description="Helical" evidence="1">
    <location>
        <begin position="35"/>
        <end position="54"/>
    </location>
</feature>
<accession>A0AA38TFK5</accession>
<dbReference type="PANTHER" id="PTHR21493">
    <property type="entry name" value="CGI-141-RELATED/LIPASE CONTAINING PROTEIN"/>
    <property type="match status" value="1"/>
</dbReference>
<dbReference type="Proteomes" id="UP001172457">
    <property type="component" value="Chromosome 5"/>
</dbReference>
<keyword evidence="1" id="KW-0472">Membrane</keyword>
<name>A0AA38TFK5_9ASTR</name>
<gene>
    <name evidence="2" type="ORF">OSB04_022241</name>
</gene>
<evidence type="ECO:0008006" key="4">
    <source>
        <dbReference type="Google" id="ProtNLM"/>
    </source>
</evidence>
<evidence type="ECO:0000256" key="1">
    <source>
        <dbReference type="SAM" id="Phobius"/>
    </source>
</evidence>
<feature type="transmembrane region" description="Helical" evidence="1">
    <location>
        <begin position="12"/>
        <end position="29"/>
    </location>
</feature>
<keyword evidence="1" id="KW-0812">Transmembrane</keyword>
<comment type="caution">
    <text evidence="2">The sequence shown here is derived from an EMBL/GenBank/DDBJ whole genome shotgun (WGS) entry which is preliminary data.</text>
</comment>
<evidence type="ECO:0000313" key="2">
    <source>
        <dbReference type="EMBL" id="KAJ9549698.1"/>
    </source>
</evidence>
<keyword evidence="1" id="KW-1133">Transmembrane helix</keyword>
<dbReference type="GO" id="GO:0042147">
    <property type="term" value="P:retrograde transport, endosome to Golgi"/>
    <property type="evidence" value="ECO:0007669"/>
    <property type="project" value="InterPro"/>
</dbReference>
<dbReference type="GO" id="GO:0005829">
    <property type="term" value="C:cytosol"/>
    <property type="evidence" value="ECO:0007669"/>
    <property type="project" value="GOC"/>
</dbReference>
<sequence>MVGLEMNDWKRHISFGIGFFFVIIGWPVIGMAAEAYGFIILFSGFWPTLSVFVQKVPIIGWVFRQPYIRSVCFSALRVLIFFG</sequence>
<dbReference type="AlphaFoldDB" id="A0AA38TFK5"/>
<dbReference type="GO" id="GO:0006888">
    <property type="term" value="P:endoplasmic reticulum to Golgi vesicle-mediated transport"/>
    <property type="evidence" value="ECO:0007669"/>
    <property type="project" value="InterPro"/>
</dbReference>
<dbReference type="PANTHER" id="PTHR21493:SF9">
    <property type="entry name" value="GOLGI TRANSPORT PROTEIN 1-RELATED"/>
    <property type="match status" value="1"/>
</dbReference>
<evidence type="ECO:0000313" key="3">
    <source>
        <dbReference type="Proteomes" id="UP001172457"/>
    </source>
</evidence>
<dbReference type="EMBL" id="JARYMX010000005">
    <property type="protein sequence ID" value="KAJ9549698.1"/>
    <property type="molecule type" value="Genomic_DNA"/>
</dbReference>
<proteinExistence type="predicted"/>
<dbReference type="InterPro" id="IPR045176">
    <property type="entry name" value="Got1"/>
</dbReference>
<keyword evidence="3" id="KW-1185">Reference proteome</keyword>
<reference evidence="2" key="1">
    <citation type="submission" date="2023-03" db="EMBL/GenBank/DDBJ databases">
        <title>Chromosome-scale reference genome and RAD-based genetic map of yellow starthistle (Centaurea solstitialis) reveal putative structural variation and QTLs associated with invader traits.</title>
        <authorList>
            <person name="Reatini B."/>
            <person name="Cang F.A."/>
            <person name="Jiang Q."/>
            <person name="Mckibben M.T.W."/>
            <person name="Barker M.S."/>
            <person name="Rieseberg L.H."/>
            <person name="Dlugosch K.M."/>
        </authorList>
    </citation>
    <scope>NUCLEOTIDE SEQUENCE</scope>
    <source>
        <strain evidence="2">CAN-66</strain>
        <tissue evidence="2">Leaf</tissue>
    </source>
</reference>
<organism evidence="2 3">
    <name type="scientific">Centaurea solstitialis</name>
    <name type="common">yellow star-thistle</name>
    <dbReference type="NCBI Taxonomy" id="347529"/>
    <lineage>
        <taxon>Eukaryota</taxon>
        <taxon>Viridiplantae</taxon>
        <taxon>Streptophyta</taxon>
        <taxon>Embryophyta</taxon>
        <taxon>Tracheophyta</taxon>
        <taxon>Spermatophyta</taxon>
        <taxon>Magnoliopsida</taxon>
        <taxon>eudicotyledons</taxon>
        <taxon>Gunneridae</taxon>
        <taxon>Pentapetalae</taxon>
        <taxon>asterids</taxon>
        <taxon>campanulids</taxon>
        <taxon>Asterales</taxon>
        <taxon>Asteraceae</taxon>
        <taxon>Carduoideae</taxon>
        <taxon>Cardueae</taxon>
        <taxon>Centaureinae</taxon>
        <taxon>Centaurea</taxon>
    </lineage>
</organism>